<organism evidence="4 5">
    <name type="scientific">Streptantibioticus cattleyicolor (strain ATCC 35852 / DSM 46488 / JCM 4925 / NBRC 14057 / NRRL 8057)</name>
    <name type="common">Streptomyces cattleya</name>
    <dbReference type="NCBI Taxonomy" id="1003195"/>
    <lineage>
        <taxon>Bacteria</taxon>
        <taxon>Bacillati</taxon>
        <taxon>Actinomycetota</taxon>
        <taxon>Actinomycetes</taxon>
        <taxon>Kitasatosporales</taxon>
        <taxon>Streptomycetaceae</taxon>
        <taxon>Streptantibioticus</taxon>
    </lineage>
</organism>
<dbReference type="AlphaFoldDB" id="G8XF30"/>
<protein>
    <submittedName>
        <fullName evidence="4">Secreted protein</fullName>
    </submittedName>
</protein>
<dbReference type="HOGENOM" id="CLU_056732_0_0_11"/>
<evidence type="ECO:0000313" key="5">
    <source>
        <dbReference type="Proteomes" id="UP000007842"/>
    </source>
</evidence>
<geneLocation type="plasmid" evidence="4 5">
    <name>pSCATT</name>
</geneLocation>
<name>G8XF30_STREN</name>
<feature type="signal peptide" evidence="3">
    <location>
        <begin position="1"/>
        <end position="20"/>
    </location>
</feature>
<gene>
    <name evidence="4" type="ordered locus">SCATT_p02880</name>
</gene>
<keyword evidence="4" id="KW-0614">Plasmid</keyword>
<keyword evidence="1 3" id="KW-0732">Signal</keyword>
<accession>G8XF30</accession>
<dbReference type="InterPro" id="IPR028994">
    <property type="entry name" value="Integrin_alpha_N"/>
</dbReference>
<dbReference type="InterPro" id="IPR013517">
    <property type="entry name" value="FG-GAP"/>
</dbReference>
<feature type="compositionally biased region" description="Low complexity" evidence="2">
    <location>
        <begin position="18"/>
        <end position="27"/>
    </location>
</feature>
<dbReference type="PANTHER" id="PTHR44103:SF1">
    <property type="entry name" value="PROPROTEIN CONVERTASE P"/>
    <property type="match status" value="1"/>
</dbReference>
<evidence type="ECO:0000256" key="3">
    <source>
        <dbReference type="SAM" id="SignalP"/>
    </source>
</evidence>
<dbReference type="EMBL" id="CP003229">
    <property type="protein sequence ID" value="AEW98481.1"/>
    <property type="molecule type" value="Genomic_DNA"/>
</dbReference>
<evidence type="ECO:0000313" key="4">
    <source>
        <dbReference type="EMBL" id="AEW98481.1"/>
    </source>
</evidence>
<evidence type="ECO:0000256" key="2">
    <source>
        <dbReference type="SAM" id="MobiDB-lite"/>
    </source>
</evidence>
<feature type="chain" id="PRO_5003518320" evidence="3">
    <location>
        <begin position="21"/>
        <end position="304"/>
    </location>
</feature>
<keyword evidence="5" id="KW-1185">Reference proteome</keyword>
<sequence>MLATTVAAAALATAAGTATAAGSPAGAERARAEAGAREHAHASKAAFAAPLTGATGQVNTPTFSMTAVDRRTGELYLYFPDGTGAFKPRQDIGVTYDFAVTDMDVDNDKDGRDDGTWQVRKDGSLYYTWSKDLQAHTKRIGGGWNIYTKVLSPGNLGGAPEADLLAVDKSGVLWEYLGYPDGRVTKRIRVGEGWNRYTEIAGQGDLTGDGKADVVARDTAGVLWLYQGTGDAKAPFQPRTRVGGGWNAYNRLLSVGDHDGDGKSDLIARNAKGELFRYSGTGDAHAPYRRPVKIGWGFTIYNLL</sequence>
<dbReference type="Pfam" id="PF13517">
    <property type="entry name" value="FG-GAP_3"/>
    <property type="match status" value="1"/>
</dbReference>
<feature type="region of interest" description="Disordered" evidence="2">
    <location>
        <begin position="18"/>
        <end position="39"/>
    </location>
</feature>
<reference evidence="5" key="1">
    <citation type="submission" date="2011-12" db="EMBL/GenBank/DDBJ databases">
        <title>Complete genome sequence of Streptomyces cattleya strain DSM 46488.</title>
        <authorList>
            <person name="Ou H.-Y."/>
            <person name="Li P."/>
            <person name="Zhao C."/>
            <person name="O'Hagan D."/>
            <person name="Deng Z."/>
        </authorList>
    </citation>
    <scope>NUCLEOTIDE SEQUENCE [LARGE SCALE GENOMIC DNA]</scope>
    <source>
        <strain evidence="5">ATCC 35852 / DSM 46488 / JCM 4925 / NBRC 14057 / NRRL 8057</strain>
        <plasmid evidence="5">Plasmid pSCATT</plasmid>
    </source>
</reference>
<feature type="compositionally biased region" description="Basic and acidic residues" evidence="2">
    <location>
        <begin position="28"/>
        <end position="39"/>
    </location>
</feature>
<dbReference type="PANTHER" id="PTHR44103">
    <property type="entry name" value="PROPROTEIN CONVERTASE P"/>
    <property type="match status" value="1"/>
</dbReference>
<proteinExistence type="predicted"/>
<dbReference type="KEGG" id="scy:SCATT_p02880"/>
<dbReference type="SUPFAM" id="SSF69318">
    <property type="entry name" value="Integrin alpha N-terminal domain"/>
    <property type="match status" value="1"/>
</dbReference>
<evidence type="ECO:0000256" key="1">
    <source>
        <dbReference type="ARBA" id="ARBA00022729"/>
    </source>
</evidence>
<dbReference type="Gene3D" id="2.115.10.10">
    <property type="entry name" value="Tachylectin 2"/>
    <property type="match status" value="1"/>
</dbReference>
<dbReference type="Proteomes" id="UP000007842">
    <property type="component" value="Plasmid pSCATT"/>
</dbReference>
<dbReference type="PATRIC" id="fig|1003195.29.peg.6087"/>